<dbReference type="Gene3D" id="3.30.479.30">
    <property type="entry name" value="Band 7 domain"/>
    <property type="match status" value="1"/>
</dbReference>
<dbReference type="SUPFAM" id="SSF117892">
    <property type="entry name" value="Band 7/SPFH domain"/>
    <property type="match status" value="1"/>
</dbReference>
<keyword evidence="3" id="KW-0812">Transmembrane</keyword>
<accession>I4BAU3</accession>
<dbReference type="InterPro" id="IPR036013">
    <property type="entry name" value="Band_7/SPFH_dom_sf"/>
</dbReference>
<keyword evidence="2 3" id="KW-0472">Membrane</keyword>
<dbReference type="HOGENOM" id="CLU_047969_4_1_12"/>
<keyword evidence="3" id="KW-1133">Transmembrane helix</keyword>
<feature type="domain" description="Band 7" evidence="4">
    <location>
        <begin position="62"/>
        <end position="228"/>
    </location>
</feature>
<feature type="transmembrane region" description="Helical" evidence="3">
    <location>
        <begin position="50"/>
        <end position="70"/>
    </location>
</feature>
<evidence type="ECO:0000313" key="5">
    <source>
        <dbReference type="EMBL" id="AFM14400.1"/>
    </source>
</evidence>
<dbReference type="Proteomes" id="UP000006048">
    <property type="component" value="Chromosome"/>
</dbReference>
<dbReference type="SMART" id="SM00244">
    <property type="entry name" value="PHB"/>
    <property type="match status" value="1"/>
</dbReference>
<comment type="subcellular location">
    <subcellularLocation>
        <location evidence="1">Membrane</location>
        <topology evidence="1">Single-pass membrane protein</topology>
    </subcellularLocation>
</comment>
<evidence type="ECO:0000256" key="1">
    <source>
        <dbReference type="ARBA" id="ARBA00004167"/>
    </source>
</evidence>
<evidence type="ECO:0000256" key="2">
    <source>
        <dbReference type="ARBA" id="ARBA00023136"/>
    </source>
</evidence>
<dbReference type="PANTHER" id="PTHR23222">
    <property type="entry name" value="PROHIBITIN"/>
    <property type="match status" value="1"/>
</dbReference>
<proteinExistence type="predicted"/>
<dbReference type="InterPro" id="IPR001107">
    <property type="entry name" value="Band_7"/>
</dbReference>
<dbReference type="CDD" id="cd03401">
    <property type="entry name" value="SPFH_prohibitin"/>
    <property type="match status" value="1"/>
</dbReference>
<reference evidence="5 6" key="1">
    <citation type="submission" date="2012-06" db="EMBL/GenBank/DDBJ databases">
        <title>The complete chromosome of genome of Turneriella parva DSM 21527.</title>
        <authorList>
            <consortium name="US DOE Joint Genome Institute (JGI-PGF)"/>
            <person name="Lucas S."/>
            <person name="Han J."/>
            <person name="Lapidus A."/>
            <person name="Bruce D."/>
            <person name="Goodwin L."/>
            <person name="Pitluck S."/>
            <person name="Peters L."/>
            <person name="Kyrpides N."/>
            <person name="Mavromatis K."/>
            <person name="Ivanova N."/>
            <person name="Mikhailova N."/>
            <person name="Chertkov O."/>
            <person name="Detter J.C."/>
            <person name="Tapia R."/>
            <person name="Han C."/>
            <person name="Land M."/>
            <person name="Hauser L."/>
            <person name="Markowitz V."/>
            <person name="Cheng J.-F."/>
            <person name="Hugenholtz P."/>
            <person name="Woyke T."/>
            <person name="Wu D."/>
            <person name="Gronow S."/>
            <person name="Wellnitz S."/>
            <person name="Brambilla E."/>
            <person name="Klenk H.-P."/>
            <person name="Eisen J.A."/>
        </authorList>
    </citation>
    <scope>NUCLEOTIDE SEQUENCE [LARGE SCALE GENOMIC DNA]</scope>
    <source>
        <strain evidence="6">ATCC BAA-1111 / DSM 21527 / NCTC 11395 / H</strain>
    </source>
</reference>
<protein>
    <submittedName>
        <fullName evidence="5">SPFH domain, Band 7 family protein</fullName>
    </submittedName>
</protein>
<dbReference type="AlphaFoldDB" id="I4BAU3"/>
<evidence type="ECO:0000313" key="6">
    <source>
        <dbReference type="Proteomes" id="UP000006048"/>
    </source>
</evidence>
<dbReference type="EMBL" id="CP002959">
    <property type="protein sequence ID" value="AFM14400.1"/>
    <property type="molecule type" value="Genomic_DNA"/>
</dbReference>
<dbReference type="GO" id="GO:0016020">
    <property type="term" value="C:membrane"/>
    <property type="evidence" value="ECO:0007669"/>
    <property type="project" value="UniProtKB-SubCell"/>
</dbReference>
<evidence type="ECO:0000259" key="4">
    <source>
        <dbReference type="SMART" id="SM00244"/>
    </source>
</evidence>
<dbReference type="STRING" id="869212.Turpa_3766"/>
<keyword evidence="6" id="KW-1185">Reference proteome</keyword>
<dbReference type="Pfam" id="PF01145">
    <property type="entry name" value="Band_7"/>
    <property type="match status" value="1"/>
</dbReference>
<sequence length="308" mass="34386">MRRLNSWPTQRRSAQISLPGNQHHDFVVCPAGCLPARVNKKGDLMTKRSITAAIIGAALLTGACTTIHQGNLGVERKFGKQTNEILDPGLYFYNPIWTSIIVLSLSLQNLEVKLALPSKEGLNVEAEISILYKLKEDKVPALLVEFGGTAFEENEQRVVVNVFRSAAADVSARFLAKDMHSGKRSEIEAEILKAMRDVLESKGFMIDRVLMKSIKLPPGLYAAIEDKLRAEQDAQRMEYVLQQEHREAERRKVEAAGVRDSQKILNQGLSKEIIMLRSIEAFRELAKSPNTKVIITDGKTPMLVPEPK</sequence>
<dbReference type="KEGG" id="tpx:Turpa_3766"/>
<organism evidence="5 6">
    <name type="scientific">Turneriella parva (strain ATCC BAA-1111 / DSM 21527 / NCTC 11395 / H)</name>
    <name type="common">Leptospira parva</name>
    <dbReference type="NCBI Taxonomy" id="869212"/>
    <lineage>
        <taxon>Bacteria</taxon>
        <taxon>Pseudomonadati</taxon>
        <taxon>Spirochaetota</taxon>
        <taxon>Spirochaetia</taxon>
        <taxon>Leptospirales</taxon>
        <taxon>Leptospiraceae</taxon>
        <taxon>Turneriella</taxon>
    </lineage>
</organism>
<dbReference type="GO" id="GO:0007005">
    <property type="term" value="P:mitochondrion organization"/>
    <property type="evidence" value="ECO:0007669"/>
    <property type="project" value="TreeGrafter"/>
</dbReference>
<gene>
    <name evidence="5" type="ordered locus">Turpa_3766</name>
</gene>
<dbReference type="InterPro" id="IPR000163">
    <property type="entry name" value="Prohibitin"/>
</dbReference>
<evidence type="ECO:0000256" key="3">
    <source>
        <dbReference type="SAM" id="Phobius"/>
    </source>
</evidence>
<dbReference type="PATRIC" id="fig|869212.3.peg.3794"/>
<dbReference type="PANTHER" id="PTHR23222:SF1">
    <property type="entry name" value="PROHIBITIN-2"/>
    <property type="match status" value="1"/>
</dbReference>
<name>I4BAU3_TURPD</name>